<name>A0A9D3YGC3_DREPO</name>
<organism evidence="2 3">
    <name type="scientific">Dreissena polymorpha</name>
    <name type="common">Zebra mussel</name>
    <name type="synonym">Mytilus polymorpha</name>
    <dbReference type="NCBI Taxonomy" id="45954"/>
    <lineage>
        <taxon>Eukaryota</taxon>
        <taxon>Metazoa</taxon>
        <taxon>Spiralia</taxon>
        <taxon>Lophotrochozoa</taxon>
        <taxon>Mollusca</taxon>
        <taxon>Bivalvia</taxon>
        <taxon>Autobranchia</taxon>
        <taxon>Heteroconchia</taxon>
        <taxon>Euheterodonta</taxon>
        <taxon>Imparidentia</taxon>
        <taxon>Neoheterodontei</taxon>
        <taxon>Myida</taxon>
        <taxon>Dreissenoidea</taxon>
        <taxon>Dreissenidae</taxon>
        <taxon>Dreissena</taxon>
    </lineage>
</organism>
<evidence type="ECO:0000313" key="3">
    <source>
        <dbReference type="Proteomes" id="UP000828390"/>
    </source>
</evidence>
<protein>
    <submittedName>
        <fullName evidence="2">Uncharacterized protein</fullName>
    </submittedName>
</protein>
<proteinExistence type="predicted"/>
<dbReference type="AlphaFoldDB" id="A0A9D3YGC3"/>
<dbReference type="Proteomes" id="UP000828390">
    <property type="component" value="Unassembled WGS sequence"/>
</dbReference>
<comment type="caution">
    <text evidence="2">The sequence shown here is derived from an EMBL/GenBank/DDBJ whole genome shotgun (WGS) entry which is preliminary data.</text>
</comment>
<reference evidence="2" key="2">
    <citation type="submission" date="2020-11" db="EMBL/GenBank/DDBJ databases">
        <authorList>
            <person name="McCartney M.A."/>
            <person name="Auch B."/>
            <person name="Kono T."/>
            <person name="Mallez S."/>
            <person name="Becker A."/>
            <person name="Gohl D.M."/>
            <person name="Silverstein K.A.T."/>
            <person name="Koren S."/>
            <person name="Bechman K.B."/>
            <person name="Herman A."/>
            <person name="Abrahante J.E."/>
            <person name="Garbe J."/>
        </authorList>
    </citation>
    <scope>NUCLEOTIDE SEQUENCE</scope>
    <source>
        <strain evidence="2">Duluth1</strain>
        <tissue evidence="2">Whole animal</tissue>
    </source>
</reference>
<accession>A0A9D3YGC3</accession>
<keyword evidence="1" id="KW-0732">Signal</keyword>
<keyword evidence="3" id="KW-1185">Reference proteome</keyword>
<sequence>MDTKAAILMVVVLLAVTSASPLRGSNRMACRQQCMETFHLCISPCRKSPMHMPQNCEGRVCHEEMGLCLRSVCHLKWHSGV</sequence>
<dbReference type="EMBL" id="JAIWYP010000016">
    <property type="protein sequence ID" value="KAH3698025.1"/>
    <property type="molecule type" value="Genomic_DNA"/>
</dbReference>
<reference evidence="2" key="1">
    <citation type="journal article" date="2019" name="bioRxiv">
        <title>The Genome of the Zebra Mussel, Dreissena polymorpha: A Resource for Invasive Species Research.</title>
        <authorList>
            <person name="McCartney M.A."/>
            <person name="Auch B."/>
            <person name="Kono T."/>
            <person name="Mallez S."/>
            <person name="Zhang Y."/>
            <person name="Obille A."/>
            <person name="Becker A."/>
            <person name="Abrahante J.E."/>
            <person name="Garbe J."/>
            <person name="Badalamenti J.P."/>
            <person name="Herman A."/>
            <person name="Mangelson H."/>
            <person name="Liachko I."/>
            <person name="Sullivan S."/>
            <person name="Sone E.D."/>
            <person name="Koren S."/>
            <person name="Silverstein K.A.T."/>
            <person name="Beckman K.B."/>
            <person name="Gohl D.M."/>
        </authorList>
    </citation>
    <scope>NUCLEOTIDE SEQUENCE</scope>
    <source>
        <strain evidence="2">Duluth1</strain>
        <tissue evidence="2">Whole animal</tissue>
    </source>
</reference>
<evidence type="ECO:0000256" key="1">
    <source>
        <dbReference type="SAM" id="SignalP"/>
    </source>
</evidence>
<feature type="chain" id="PRO_5038931925" evidence="1">
    <location>
        <begin position="20"/>
        <end position="81"/>
    </location>
</feature>
<evidence type="ECO:0000313" key="2">
    <source>
        <dbReference type="EMBL" id="KAH3698025.1"/>
    </source>
</evidence>
<gene>
    <name evidence="2" type="ORF">DPMN_085540</name>
</gene>
<feature type="signal peptide" evidence="1">
    <location>
        <begin position="1"/>
        <end position="19"/>
    </location>
</feature>